<reference evidence="4 5" key="1">
    <citation type="submission" date="2020-02" db="EMBL/GenBank/DDBJ databases">
        <title>Draft genome sequence of Limisphaera ngatamarikiensis NGM72.4T, a thermophilic Verrucomicrobia grouped in subdivision 3.</title>
        <authorList>
            <person name="Carere C.R."/>
            <person name="Steen J."/>
            <person name="Hugenholtz P."/>
            <person name="Stott M.B."/>
        </authorList>
    </citation>
    <scope>NUCLEOTIDE SEQUENCE [LARGE SCALE GENOMIC DNA]</scope>
    <source>
        <strain evidence="4 5">NGM72.4</strain>
    </source>
</reference>
<feature type="compositionally biased region" description="Basic residues" evidence="2">
    <location>
        <begin position="1"/>
        <end position="10"/>
    </location>
</feature>
<name>A0A6M1RGU2_9BACT</name>
<dbReference type="Proteomes" id="UP000477311">
    <property type="component" value="Unassembled WGS sequence"/>
</dbReference>
<sequence length="107" mass="11842">MATKRARKTAAKTARKESAATSPAGQTFRFNAPTAMSVLLAGDFTHWQQQAIPMHKGPDGVWTVTVNLPPGTYHYRFIVDGEWRDDPECTLRVPNPFGTENCVVKVP</sequence>
<dbReference type="InterPro" id="IPR014756">
    <property type="entry name" value="Ig_E-set"/>
</dbReference>
<evidence type="ECO:0000259" key="3">
    <source>
        <dbReference type="Pfam" id="PF16561"/>
    </source>
</evidence>
<evidence type="ECO:0000313" key="5">
    <source>
        <dbReference type="Proteomes" id="UP000477311"/>
    </source>
</evidence>
<dbReference type="RefSeq" id="WP_165107190.1">
    <property type="nucleotide sequence ID" value="NZ_JAAKYA010000052.1"/>
</dbReference>
<dbReference type="CDD" id="cd07184">
    <property type="entry name" value="E_set_Isoamylase_like_N"/>
    <property type="match status" value="1"/>
</dbReference>
<protein>
    <recommendedName>
        <fullName evidence="3">AMP-activated protein kinase glycogen-binding domain-containing protein</fullName>
    </recommendedName>
</protein>
<evidence type="ECO:0000313" key="4">
    <source>
        <dbReference type="EMBL" id="NGO39268.1"/>
    </source>
</evidence>
<evidence type="ECO:0000256" key="1">
    <source>
        <dbReference type="ARBA" id="ARBA00010926"/>
    </source>
</evidence>
<dbReference type="InterPro" id="IPR050827">
    <property type="entry name" value="CRP1_MDG1_kinase"/>
</dbReference>
<keyword evidence="5" id="KW-1185">Reference proteome</keyword>
<dbReference type="SUPFAM" id="SSF81296">
    <property type="entry name" value="E set domains"/>
    <property type="match status" value="1"/>
</dbReference>
<dbReference type="AlphaFoldDB" id="A0A6M1RGU2"/>
<dbReference type="InterPro" id="IPR032640">
    <property type="entry name" value="AMPK1_CBM"/>
</dbReference>
<gene>
    <name evidence="4" type="ORF">G4L39_07635</name>
</gene>
<dbReference type="Pfam" id="PF16561">
    <property type="entry name" value="AMPK1_CBM"/>
    <property type="match status" value="1"/>
</dbReference>
<feature type="region of interest" description="Disordered" evidence="2">
    <location>
        <begin position="1"/>
        <end position="26"/>
    </location>
</feature>
<comment type="similarity">
    <text evidence="1">Belongs to the 5'-AMP-activated protein kinase beta subunit family.</text>
</comment>
<dbReference type="PANTHER" id="PTHR10343:SF84">
    <property type="entry name" value="5'-AMP-ACTIVATED PROTEIN KINASE SUBUNIT BETA-1"/>
    <property type="match status" value="1"/>
</dbReference>
<accession>A0A6M1RGU2</accession>
<comment type="caution">
    <text evidence="4">The sequence shown here is derived from an EMBL/GenBank/DDBJ whole genome shotgun (WGS) entry which is preliminary data.</text>
</comment>
<evidence type="ECO:0000256" key="2">
    <source>
        <dbReference type="SAM" id="MobiDB-lite"/>
    </source>
</evidence>
<dbReference type="InterPro" id="IPR013783">
    <property type="entry name" value="Ig-like_fold"/>
</dbReference>
<dbReference type="PANTHER" id="PTHR10343">
    <property type="entry name" value="5'-AMP-ACTIVATED PROTEIN KINASE , BETA SUBUNIT"/>
    <property type="match status" value="1"/>
</dbReference>
<dbReference type="EMBL" id="JAAKYA010000052">
    <property type="protein sequence ID" value="NGO39268.1"/>
    <property type="molecule type" value="Genomic_DNA"/>
</dbReference>
<proteinExistence type="inferred from homology"/>
<organism evidence="4 5">
    <name type="scientific">Limisphaera ngatamarikiensis</name>
    <dbReference type="NCBI Taxonomy" id="1324935"/>
    <lineage>
        <taxon>Bacteria</taxon>
        <taxon>Pseudomonadati</taxon>
        <taxon>Verrucomicrobiota</taxon>
        <taxon>Verrucomicrobiia</taxon>
        <taxon>Limisphaerales</taxon>
        <taxon>Limisphaeraceae</taxon>
        <taxon>Limisphaera</taxon>
    </lineage>
</organism>
<feature type="domain" description="AMP-activated protein kinase glycogen-binding" evidence="3">
    <location>
        <begin position="34"/>
        <end position="106"/>
    </location>
</feature>
<dbReference type="Gene3D" id="2.60.40.10">
    <property type="entry name" value="Immunoglobulins"/>
    <property type="match status" value="1"/>
</dbReference>